<evidence type="ECO:0008006" key="4">
    <source>
        <dbReference type="Google" id="ProtNLM"/>
    </source>
</evidence>
<dbReference type="Proteomes" id="UP000006753">
    <property type="component" value="Unassembled WGS sequence"/>
</dbReference>
<evidence type="ECO:0000313" key="2">
    <source>
        <dbReference type="EMBL" id="EKD19096.1"/>
    </source>
</evidence>
<dbReference type="PANTHER" id="PTHR36847:SF1">
    <property type="entry name" value="AMIDOLIGASE ENZYME"/>
    <property type="match status" value="1"/>
</dbReference>
<keyword evidence="3" id="KW-1185">Reference proteome</keyword>
<dbReference type="AlphaFoldDB" id="K1X1K2"/>
<protein>
    <recommendedName>
        <fullName evidence="4">Amidoligase enzyme</fullName>
    </recommendedName>
</protein>
<feature type="region of interest" description="Disordered" evidence="1">
    <location>
        <begin position="490"/>
        <end position="557"/>
    </location>
</feature>
<organism evidence="2 3">
    <name type="scientific">Marssonina brunnea f. sp. multigermtubi (strain MB_m1)</name>
    <name type="common">Marssonina leaf spot fungus</name>
    <dbReference type="NCBI Taxonomy" id="1072389"/>
    <lineage>
        <taxon>Eukaryota</taxon>
        <taxon>Fungi</taxon>
        <taxon>Dikarya</taxon>
        <taxon>Ascomycota</taxon>
        <taxon>Pezizomycotina</taxon>
        <taxon>Leotiomycetes</taxon>
        <taxon>Helotiales</taxon>
        <taxon>Drepanopezizaceae</taxon>
        <taxon>Drepanopeziza</taxon>
    </lineage>
</organism>
<dbReference type="OrthoDB" id="412402at2759"/>
<dbReference type="eggNOG" id="ENOG502SUNA">
    <property type="taxonomic scope" value="Eukaryota"/>
</dbReference>
<dbReference type="GeneID" id="18758268"/>
<feature type="compositionally biased region" description="Acidic residues" evidence="1">
    <location>
        <begin position="490"/>
        <end position="499"/>
    </location>
</feature>
<evidence type="ECO:0000256" key="1">
    <source>
        <dbReference type="SAM" id="MobiDB-lite"/>
    </source>
</evidence>
<gene>
    <name evidence="2" type="ORF">MBM_02333</name>
</gene>
<dbReference type="HOGENOM" id="CLU_572439_0_0_1"/>
<accession>K1X1K2</accession>
<sequence>MAARPSSNSSPNPIRISHDSMTYGVELEYVFAFKEGLIQLTPFRGNPHGRTLVKDLPYATRAEERFSRCSPRFVPNRIYNSWGVQTEEPPRDGHALNPYAVEPLRIVEAILRKGVPALQEERGAARGMAGRTVRVMNTLLPGEKQQLNWENKMQWKVTKDHSVCGVGSGNISSWLPGKAAGGSDSWDSIGVEIISPVLDSGQPADKDRIRDIIEAMKGDTTAGAFVTNQCGLHVNVGGPTADDFGHLERAAAEKHASDIKKELAIILLVYEYEIARLHPPCRHPGHANAAYQFSSNRLGLIKDRLVKFPGELINDSVDTSLKSFINVDCSTRAASEVASIPAIRSAMERATVENMVHLMHWPAVYDKFQEKPNRQNGDKDRQVNLTYLLRDSSLPRTIEFRQARGSLDAEDVSRWVDFCIGLVRLARLYVEDPSRFRVDDWGVTWLADGTRRFSRISVFDLIRDMDLGYGAYEYWESRIAKFALYEDGDETDRLDDEEPPAGFMSTRGGTNPLGYTPSLRGRGGRLDPNTIAPSMRGDAGLSRKREGDDQESPSVAPIQAELDNAASGASMVQIQIGEEAAT</sequence>
<dbReference type="PANTHER" id="PTHR36847">
    <property type="entry name" value="AMIDOLIGASE ENZYME"/>
    <property type="match status" value="1"/>
</dbReference>
<reference evidence="2 3" key="1">
    <citation type="journal article" date="2012" name="BMC Genomics">
        <title>Sequencing the genome of Marssonina brunnea reveals fungus-poplar co-evolution.</title>
        <authorList>
            <person name="Zhu S."/>
            <person name="Cao Y.-Z."/>
            <person name="Jiang C."/>
            <person name="Tan B.-Y."/>
            <person name="Wang Z."/>
            <person name="Feng S."/>
            <person name="Zhang L."/>
            <person name="Su X.-H."/>
            <person name="Brejova B."/>
            <person name="Vinar T."/>
            <person name="Xu M."/>
            <person name="Wang M.-X."/>
            <person name="Zhang S.-G."/>
            <person name="Huang M.-R."/>
            <person name="Wu R."/>
            <person name="Zhou Y."/>
        </authorList>
    </citation>
    <scope>NUCLEOTIDE SEQUENCE [LARGE SCALE GENOMIC DNA]</scope>
    <source>
        <strain evidence="2 3">MB_m1</strain>
    </source>
</reference>
<dbReference type="InParanoid" id="K1X1K2"/>
<evidence type="ECO:0000313" key="3">
    <source>
        <dbReference type="Proteomes" id="UP000006753"/>
    </source>
</evidence>
<proteinExistence type="predicted"/>
<dbReference type="EMBL" id="JH921431">
    <property type="protein sequence ID" value="EKD19096.1"/>
    <property type="molecule type" value="Genomic_DNA"/>
</dbReference>
<dbReference type="KEGG" id="mbe:MBM_02333"/>
<name>K1X1K2_MARBU</name>
<dbReference type="OMA" id="DEWNTEY"/>